<reference evidence="1 2" key="1">
    <citation type="submission" date="2016-11" db="EMBL/GenBank/DDBJ databases">
        <title>Complete genome sequence of the aerobically denitrifying bacterium Chelatococcus daeguensis TAD1.</title>
        <authorList>
            <person name="Yang Y."/>
            <person name="Huang S."/>
            <person name="Lin E."/>
        </authorList>
    </citation>
    <scope>NUCLEOTIDE SEQUENCE [LARGE SCALE GENOMIC DNA]</scope>
    <source>
        <strain evidence="1 2">TAD1</strain>
    </source>
</reference>
<dbReference type="Proteomes" id="UP000182703">
    <property type="component" value="Chromosome"/>
</dbReference>
<evidence type="ECO:0000313" key="1">
    <source>
        <dbReference type="EMBL" id="APF37020.1"/>
    </source>
</evidence>
<proteinExistence type="predicted"/>
<protein>
    <recommendedName>
        <fullName evidence="3">DUF1254 domain-containing protein</fullName>
    </recommendedName>
</protein>
<organism evidence="1 2">
    <name type="scientific">Chelatococcus daeguensis</name>
    <dbReference type="NCBI Taxonomy" id="444444"/>
    <lineage>
        <taxon>Bacteria</taxon>
        <taxon>Pseudomonadati</taxon>
        <taxon>Pseudomonadota</taxon>
        <taxon>Alphaproteobacteria</taxon>
        <taxon>Hyphomicrobiales</taxon>
        <taxon>Chelatococcaceae</taxon>
        <taxon>Chelatococcus</taxon>
    </lineage>
</organism>
<name>A0AAC9JRL7_9HYPH</name>
<gene>
    <name evidence="1" type="ORF">BOQ54_06495</name>
</gene>
<sequence>MLVRRLAGSLGIALAAGLLLGGMTHLAIILAMPTLAGNSAFDRHAAALAPGETRLLAAQQNETAVPFADPAMAMAVCAFDISDAPLRVEAPMPEGFGSLSVHGRDGTVLYSVTDRTAVDGVVTLIVMTRQQHDEALARGRGDDAGSELRFVSPRVQGLVLVRALAAYPSGLPEARERAAAMECLSESD</sequence>
<dbReference type="KEGG" id="cdq:BOQ54_06495"/>
<dbReference type="EMBL" id="CP018095">
    <property type="protein sequence ID" value="APF37020.1"/>
    <property type="molecule type" value="Genomic_DNA"/>
</dbReference>
<dbReference type="AlphaFoldDB" id="A0AAC9JRL7"/>
<evidence type="ECO:0008006" key="3">
    <source>
        <dbReference type="Google" id="ProtNLM"/>
    </source>
</evidence>
<keyword evidence="2" id="KW-1185">Reference proteome</keyword>
<evidence type="ECO:0000313" key="2">
    <source>
        <dbReference type="Proteomes" id="UP000182703"/>
    </source>
</evidence>
<accession>A0AAC9JRL7</accession>